<protein>
    <submittedName>
        <fullName evidence="2">Uncharacterized protein (TIGR02118 family)</fullName>
    </submittedName>
</protein>
<name>A0A316C2C8_PSESE</name>
<reference evidence="2 3" key="1">
    <citation type="submission" date="2018-05" db="EMBL/GenBank/DDBJ databases">
        <title>Genomic Encyclopedia of Type Strains, Phase IV (KMG-IV): sequencing the most valuable type-strain genomes for metagenomic binning, comparative biology and taxonomic classification.</title>
        <authorList>
            <person name="Goeker M."/>
        </authorList>
    </citation>
    <scope>NUCLEOTIDE SEQUENCE [LARGE SCALE GENOMIC DNA]</scope>
    <source>
        <strain evidence="2 3">DSM 6986</strain>
    </source>
</reference>
<dbReference type="RefSeq" id="WP_109613082.1">
    <property type="nucleotide sequence ID" value="NZ_QGGG01000007.1"/>
</dbReference>
<organism evidence="2 3">
    <name type="scientific">Pseudaminobacter salicylatoxidans</name>
    <dbReference type="NCBI Taxonomy" id="93369"/>
    <lineage>
        <taxon>Bacteria</taxon>
        <taxon>Pseudomonadati</taxon>
        <taxon>Pseudomonadota</taxon>
        <taxon>Alphaproteobacteria</taxon>
        <taxon>Hyphomicrobiales</taxon>
        <taxon>Phyllobacteriaceae</taxon>
        <taxon>Pseudaminobacter</taxon>
    </lineage>
</organism>
<dbReference type="AlphaFoldDB" id="A0A316C2C8"/>
<dbReference type="PANTHER" id="PTHR40260">
    <property type="entry name" value="BLR8190 PROTEIN"/>
    <property type="match status" value="1"/>
</dbReference>
<comment type="caution">
    <text evidence="2">The sequence shown here is derived from an EMBL/GenBank/DDBJ whole genome shotgun (WGS) entry which is preliminary data.</text>
</comment>
<dbReference type="EMBL" id="QGGG01000007">
    <property type="protein sequence ID" value="PWJ83889.1"/>
    <property type="molecule type" value="Genomic_DNA"/>
</dbReference>
<dbReference type="Proteomes" id="UP000245396">
    <property type="component" value="Unassembled WGS sequence"/>
</dbReference>
<accession>A0A316C2C8</accession>
<gene>
    <name evidence="2" type="ORF">C7441_10748</name>
</gene>
<proteinExistence type="predicted"/>
<dbReference type="InterPro" id="IPR009799">
    <property type="entry name" value="EthD_dom"/>
</dbReference>
<feature type="domain" description="EthD" evidence="1">
    <location>
        <begin position="11"/>
        <end position="90"/>
    </location>
</feature>
<dbReference type="Pfam" id="PF07110">
    <property type="entry name" value="EthD"/>
    <property type="match status" value="1"/>
</dbReference>
<dbReference type="Gene3D" id="3.30.70.100">
    <property type="match status" value="1"/>
</dbReference>
<dbReference type="NCBIfam" id="TIGR02118">
    <property type="entry name" value="EthD family reductase"/>
    <property type="match status" value="1"/>
</dbReference>
<sequence length="102" mass="10797">MAKLIVMYRTPKDPAAFDRYYFSTHVPLAKKIPGVMKYEVNDGTVATPAGPAPHHLIAVIEFASLAALETALASPEGQAAAGDIANFADGGADLFFFEAKEA</sequence>
<evidence type="ECO:0000313" key="2">
    <source>
        <dbReference type="EMBL" id="PWJ83889.1"/>
    </source>
</evidence>
<evidence type="ECO:0000313" key="3">
    <source>
        <dbReference type="Proteomes" id="UP000245396"/>
    </source>
</evidence>
<evidence type="ECO:0000259" key="1">
    <source>
        <dbReference type="Pfam" id="PF07110"/>
    </source>
</evidence>
<dbReference type="InterPro" id="IPR011008">
    <property type="entry name" value="Dimeric_a/b-barrel"/>
</dbReference>
<dbReference type="SUPFAM" id="SSF54909">
    <property type="entry name" value="Dimeric alpha+beta barrel"/>
    <property type="match status" value="1"/>
</dbReference>
<dbReference type="PANTHER" id="PTHR40260:SF2">
    <property type="entry name" value="BLR8190 PROTEIN"/>
    <property type="match status" value="1"/>
</dbReference>
<dbReference type="OrthoDB" id="5294870at2"/>
<dbReference type="GO" id="GO:0016491">
    <property type="term" value="F:oxidoreductase activity"/>
    <property type="evidence" value="ECO:0007669"/>
    <property type="project" value="InterPro"/>
</dbReference>
<keyword evidence="3" id="KW-1185">Reference proteome</keyword>